<feature type="compositionally biased region" description="Polar residues" evidence="1">
    <location>
        <begin position="105"/>
        <end position="117"/>
    </location>
</feature>
<keyword evidence="3" id="KW-1185">Reference proteome</keyword>
<evidence type="ECO:0008006" key="4">
    <source>
        <dbReference type="Google" id="ProtNLM"/>
    </source>
</evidence>
<feature type="region of interest" description="Disordered" evidence="1">
    <location>
        <begin position="76"/>
        <end position="152"/>
    </location>
</feature>
<dbReference type="EMBL" id="CAUYUJ010015527">
    <property type="protein sequence ID" value="CAK0855190.1"/>
    <property type="molecule type" value="Genomic_DNA"/>
</dbReference>
<name>A0ABN9U9P6_9DINO</name>
<feature type="compositionally biased region" description="Basic and acidic residues" evidence="1">
    <location>
        <begin position="142"/>
        <end position="152"/>
    </location>
</feature>
<proteinExistence type="predicted"/>
<evidence type="ECO:0000256" key="1">
    <source>
        <dbReference type="SAM" id="MobiDB-lite"/>
    </source>
</evidence>
<protein>
    <recommendedName>
        <fullName evidence="4">Tudor domain-containing protein</fullName>
    </recommendedName>
</protein>
<accession>A0ABN9U9P6</accession>
<dbReference type="Proteomes" id="UP001189429">
    <property type="component" value="Unassembled WGS sequence"/>
</dbReference>
<sequence>MGDAGAAAVDLGYARSRLLGAPVRKQLGGAWLKGRVIAEEAEASDGETDFRVVYEDGEETVMPESEVRLWAAACGLDLGPSASGDDGDESCEEAPPAEPPPESAQPMTSAATPSPFTQPGHVQPLSSAPIPPSSRTSSSATEECRAHAVHTD</sequence>
<organism evidence="2 3">
    <name type="scientific">Prorocentrum cordatum</name>
    <dbReference type="NCBI Taxonomy" id="2364126"/>
    <lineage>
        <taxon>Eukaryota</taxon>
        <taxon>Sar</taxon>
        <taxon>Alveolata</taxon>
        <taxon>Dinophyceae</taxon>
        <taxon>Prorocentrales</taxon>
        <taxon>Prorocentraceae</taxon>
        <taxon>Prorocentrum</taxon>
    </lineage>
</organism>
<gene>
    <name evidence="2" type="ORF">PCOR1329_LOCUS45995</name>
</gene>
<reference evidence="2" key="1">
    <citation type="submission" date="2023-10" db="EMBL/GenBank/DDBJ databases">
        <authorList>
            <person name="Chen Y."/>
            <person name="Shah S."/>
            <person name="Dougan E. K."/>
            <person name="Thang M."/>
            <person name="Chan C."/>
        </authorList>
    </citation>
    <scope>NUCLEOTIDE SEQUENCE [LARGE SCALE GENOMIC DNA]</scope>
</reference>
<comment type="caution">
    <text evidence="2">The sequence shown here is derived from an EMBL/GenBank/DDBJ whole genome shotgun (WGS) entry which is preliminary data.</text>
</comment>
<evidence type="ECO:0000313" key="2">
    <source>
        <dbReference type="EMBL" id="CAK0855190.1"/>
    </source>
</evidence>
<evidence type="ECO:0000313" key="3">
    <source>
        <dbReference type="Proteomes" id="UP001189429"/>
    </source>
</evidence>